<comment type="caution">
    <text evidence="2">The sequence shown here is derived from an EMBL/GenBank/DDBJ whole genome shotgun (WGS) entry which is preliminary data.</text>
</comment>
<dbReference type="EMBL" id="CAXDID020000152">
    <property type="protein sequence ID" value="CAL6041925.1"/>
    <property type="molecule type" value="Genomic_DNA"/>
</dbReference>
<organism evidence="2">
    <name type="scientific">Hexamita inflata</name>
    <dbReference type="NCBI Taxonomy" id="28002"/>
    <lineage>
        <taxon>Eukaryota</taxon>
        <taxon>Metamonada</taxon>
        <taxon>Diplomonadida</taxon>
        <taxon>Hexamitidae</taxon>
        <taxon>Hexamitinae</taxon>
        <taxon>Hexamita</taxon>
    </lineage>
</organism>
<dbReference type="EMBL" id="CATOUU010001035">
    <property type="protein sequence ID" value="CAI9968317.1"/>
    <property type="molecule type" value="Genomic_DNA"/>
</dbReference>
<proteinExistence type="predicted"/>
<dbReference type="AlphaFoldDB" id="A0AA86R326"/>
<sequence>MQRQLSKQLCERNVECSKDSDEQQDQQNQMIEQQQTLYEAYIQSNQSTKSKISRISQRHTDLFDISENSVSLIDITDKKQIPLKQTQIRQVSASSEISPSQNLFWDESSVTDIKLLKISHGLHGQRQIENIVISTERYTNSTVDQQSSDSLFSSIF</sequence>
<feature type="compositionally biased region" description="Basic and acidic residues" evidence="1">
    <location>
        <begin position="9"/>
        <end position="21"/>
    </location>
</feature>
<protein>
    <submittedName>
        <fullName evidence="3">Hypothetical_protein</fullName>
    </submittedName>
</protein>
<evidence type="ECO:0000256" key="1">
    <source>
        <dbReference type="SAM" id="MobiDB-lite"/>
    </source>
</evidence>
<reference evidence="2" key="1">
    <citation type="submission" date="2023-06" db="EMBL/GenBank/DDBJ databases">
        <authorList>
            <person name="Kurt Z."/>
        </authorList>
    </citation>
    <scope>NUCLEOTIDE SEQUENCE</scope>
</reference>
<reference evidence="3 4" key="2">
    <citation type="submission" date="2024-07" db="EMBL/GenBank/DDBJ databases">
        <authorList>
            <person name="Akdeniz Z."/>
        </authorList>
    </citation>
    <scope>NUCLEOTIDE SEQUENCE [LARGE SCALE GENOMIC DNA]</scope>
</reference>
<feature type="region of interest" description="Disordered" evidence="1">
    <location>
        <begin position="1"/>
        <end position="30"/>
    </location>
</feature>
<evidence type="ECO:0000313" key="2">
    <source>
        <dbReference type="EMBL" id="CAI9968317.1"/>
    </source>
</evidence>
<keyword evidence="4" id="KW-1185">Reference proteome</keyword>
<accession>A0AA86R326</accession>
<evidence type="ECO:0000313" key="4">
    <source>
        <dbReference type="Proteomes" id="UP001642409"/>
    </source>
</evidence>
<gene>
    <name evidence="3" type="ORF">HINF_LOCUS39345</name>
    <name evidence="2" type="ORF">HINF_LOCUS55962</name>
</gene>
<evidence type="ECO:0000313" key="3">
    <source>
        <dbReference type="EMBL" id="CAL6041925.1"/>
    </source>
</evidence>
<name>A0AA86R326_9EUKA</name>
<dbReference type="Proteomes" id="UP001642409">
    <property type="component" value="Unassembled WGS sequence"/>
</dbReference>